<name>A0A2P8HDE4_CHINA</name>
<dbReference type="EMBL" id="PYAW01000006">
    <property type="protein sequence ID" value="PSL44255.1"/>
    <property type="molecule type" value="Genomic_DNA"/>
</dbReference>
<dbReference type="Gene3D" id="3.40.430.10">
    <property type="entry name" value="Dihydrofolate Reductase, subunit A"/>
    <property type="match status" value="1"/>
</dbReference>
<accession>A0A2P8HDE4</accession>
<protein>
    <submittedName>
        <fullName evidence="1">Uncharacterized protein</fullName>
    </submittedName>
</protein>
<comment type="caution">
    <text evidence="1">The sequence shown here is derived from an EMBL/GenBank/DDBJ whole genome shotgun (WGS) entry which is preliminary data.</text>
</comment>
<proteinExistence type="predicted"/>
<dbReference type="SUPFAM" id="SSF53597">
    <property type="entry name" value="Dihydrofolate reductase-like"/>
    <property type="match status" value="1"/>
</dbReference>
<evidence type="ECO:0000313" key="2">
    <source>
        <dbReference type="Proteomes" id="UP000240971"/>
    </source>
</evidence>
<organism evidence="1 2">
    <name type="scientific">Chitinophaga niastensis</name>
    <dbReference type="NCBI Taxonomy" id="536980"/>
    <lineage>
        <taxon>Bacteria</taxon>
        <taxon>Pseudomonadati</taxon>
        <taxon>Bacteroidota</taxon>
        <taxon>Chitinophagia</taxon>
        <taxon>Chitinophagales</taxon>
        <taxon>Chitinophagaceae</taxon>
        <taxon>Chitinophaga</taxon>
    </lineage>
</organism>
<dbReference type="OrthoDB" id="195113at2"/>
<gene>
    <name evidence="1" type="ORF">CLV51_106121</name>
</gene>
<keyword evidence="2" id="KW-1185">Reference proteome</keyword>
<dbReference type="Proteomes" id="UP000240971">
    <property type="component" value="Unassembled WGS sequence"/>
</dbReference>
<reference evidence="1 2" key="1">
    <citation type="submission" date="2018-03" db="EMBL/GenBank/DDBJ databases">
        <title>Genomic Encyclopedia of Archaeal and Bacterial Type Strains, Phase II (KMG-II): from individual species to whole genera.</title>
        <authorList>
            <person name="Goeker M."/>
        </authorList>
    </citation>
    <scope>NUCLEOTIDE SEQUENCE [LARGE SCALE GENOMIC DNA]</scope>
    <source>
        <strain evidence="1 2">DSM 24859</strain>
    </source>
</reference>
<sequence length="146" mass="16231">MGKVISFINTTPDGFVDSQYVTPDIEYFEFIHDLLAETQTVAYGRNTFELFQQVWPARLENNDTPEWQVRMAQALTDIPKQVYSSGLNSTTWNNSAIVRAINVEAINQFKHADQKGLPTFGSLGLVAALTEKQLVAVVSACSTKSN</sequence>
<dbReference type="AlphaFoldDB" id="A0A2P8HDE4"/>
<evidence type="ECO:0000313" key="1">
    <source>
        <dbReference type="EMBL" id="PSL44255.1"/>
    </source>
</evidence>
<dbReference type="InterPro" id="IPR024072">
    <property type="entry name" value="DHFR-like_dom_sf"/>
</dbReference>
<dbReference type="RefSeq" id="WP_106530542.1">
    <property type="nucleotide sequence ID" value="NZ_PYAW01000006.1"/>
</dbReference>